<organism evidence="3 4">
    <name type="scientific">Albugo candida</name>
    <dbReference type="NCBI Taxonomy" id="65357"/>
    <lineage>
        <taxon>Eukaryota</taxon>
        <taxon>Sar</taxon>
        <taxon>Stramenopiles</taxon>
        <taxon>Oomycota</taxon>
        <taxon>Peronosporomycetes</taxon>
        <taxon>Albuginales</taxon>
        <taxon>Albuginaceae</taxon>
        <taxon>Albugo</taxon>
    </lineage>
</organism>
<name>A0A024FW97_9STRA</name>
<dbReference type="PANTHER" id="PTHR21481:SF0">
    <property type="entry name" value="PROTEIN CLEC16A"/>
    <property type="match status" value="1"/>
</dbReference>
<protein>
    <recommendedName>
        <fullName evidence="2">FPL domain-containing protein</fullName>
    </recommendedName>
</protein>
<keyword evidence="1" id="KW-0072">Autophagy</keyword>
<feature type="domain" description="FPL" evidence="2">
    <location>
        <begin position="16"/>
        <end position="63"/>
    </location>
</feature>
<dbReference type="Pfam" id="PF09758">
    <property type="entry name" value="FPL"/>
    <property type="match status" value="1"/>
</dbReference>
<accession>A0A024FW97</accession>
<dbReference type="InterPro" id="IPR019155">
    <property type="entry name" value="CLEC16A/TT9_N"/>
</dbReference>
<proteinExistence type="predicted"/>
<dbReference type="Proteomes" id="UP000053237">
    <property type="component" value="Unassembled WGS sequence"/>
</dbReference>
<dbReference type="PANTHER" id="PTHR21481">
    <property type="entry name" value="PROTEIN CLEC16A"/>
    <property type="match status" value="1"/>
</dbReference>
<dbReference type="AlphaFoldDB" id="A0A024FW97"/>
<evidence type="ECO:0000313" key="3">
    <source>
        <dbReference type="EMBL" id="CCI11311.1"/>
    </source>
</evidence>
<dbReference type="EMBL" id="CAIX01000924">
    <property type="protein sequence ID" value="CCI11311.1"/>
    <property type="molecule type" value="Genomic_DNA"/>
</dbReference>
<dbReference type="GO" id="GO:0005770">
    <property type="term" value="C:late endosome"/>
    <property type="evidence" value="ECO:0007669"/>
    <property type="project" value="TreeGrafter"/>
</dbReference>
<dbReference type="GO" id="GO:0005794">
    <property type="term" value="C:Golgi apparatus"/>
    <property type="evidence" value="ECO:0007669"/>
    <property type="project" value="TreeGrafter"/>
</dbReference>
<dbReference type="GO" id="GO:0006914">
    <property type="term" value="P:autophagy"/>
    <property type="evidence" value="ECO:0007669"/>
    <property type="project" value="UniProtKB-KW"/>
</dbReference>
<keyword evidence="4" id="KW-1185">Reference proteome</keyword>
<evidence type="ECO:0000256" key="1">
    <source>
        <dbReference type="ARBA" id="ARBA00023006"/>
    </source>
</evidence>
<dbReference type="GO" id="GO:0007034">
    <property type="term" value="P:vacuolar transport"/>
    <property type="evidence" value="ECO:0007669"/>
    <property type="project" value="TreeGrafter"/>
</dbReference>
<dbReference type="GO" id="GO:1901096">
    <property type="term" value="P:regulation of autophagosome maturation"/>
    <property type="evidence" value="ECO:0007669"/>
    <property type="project" value="TreeGrafter"/>
</dbReference>
<evidence type="ECO:0000313" key="4">
    <source>
        <dbReference type="Proteomes" id="UP000053237"/>
    </source>
</evidence>
<evidence type="ECO:0000259" key="2">
    <source>
        <dbReference type="Pfam" id="PF09758"/>
    </source>
</evidence>
<dbReference type="GO" id="GO:0016197">
    <property type="term" value="P:endosomal transport"/>
    <property type="evidence" value="ECO:0007669"/>
    <property type="project" value="TreeGrafter"/>
</dbReference>
<dbReference type="OrthoDB" id="294052at2759"/>
<sequence length="347" mass="40102">MLQFKFKYFRRFVFEARLDTETVQLFFDKRRGDFTLFTQALTFRQSSESMIQIAVNTIMLQILQVIDPRVHQFLLGPSSFEYFEELVDNLMEMALKTQELLHERGAIEPEMKLSQRHQNLAASVGQSLEEDCNVSYYLQDLLKTVDVSELAYQFKSTTYDRHIKALVITLLPACQPPTQRICKALATFLLAQLLQIIEYAPLINVTCILYVRLLSILVWSFLQTLQLDISDSVRISLTNHTSEECTKSLGYFDTRLEYGEWLVEEIAGLGMSRRNCIWASILKRVTSSDQLLSYNAMLLLWQKLVNSFICCDYESSNSGQLAWKEVSSESIMSDSVNRSPEEQCTYL</sequence>
<gene>
    <name evidence="3" type="ORF">BN9_127180</name>
</gene>
<dbReference type="InterPro" id="IPR039272">
    <property type="entry name" value="CLEC16A/TT9"/>
</dbReference>
<comment type="caution">
    <text evidence="3">The sequence shown here is derived from an EMBL/GenBank/DDBJ whole genome shotgun (WGS) entry which is preliminary data.</text>
</comment>
<reference evidence="3 4" key="1">
    <citation type="submission" date="2012-05" db="EMBL/GenBank/DDBJ databases">
        <title>Recombination and specialization in a pathogen metapopulation.</title>
        <authorList>
            <person name="Gardiner A."/>
            <person name="Kemen E."/>
            <person name="Schultz-Larsen T."/>
            <person name="MacLean D."/>
            <person name="Van Oosterhout C."/>
            <person name="Jones J.D.G."/>
        </authorList>
    </citation>
    <scope>NUCLEOTIDE SEQUENCE [LARGE SCALE GENOMIC DNA]</scope>
    <source>
        <strain evidence="3 4">Ac Nc2</strain>
    </source>
</reference>
<dbReference type="InParanoid" id="A0A024FW97"/>